<organism evidence="3 4">
    <name type="scientific">Stakelama tenebrarum</name>
    <dbReference type="NCBI Taxonomy" id="2711215"/>
    <lineage>
        <taxon>Bacteria</taxon>
        <taxon>Pseudomonadati</taxon>
        <taxon>Pseudomonadota</taxon>
        <taxon>Alphaproteobacteria</taxon>
        <taxon>Sphingomonadales</taxon>
        <taxon>Sphingomonadaceae</taxon>
        <taxon>Stakelama</taxon>
    </lineage>
</organism>
<name>A0A6G6Y6R9_9SPHN</name>
<dbReference type="PANTHER" id="PTHR34473">
    <property type="entry name" value="UPF0699 TRANSMEMBRANE PROTEIN YDBS"/>
    <property type="match status" value="1"/>
</dbReference>
<protein>
    <submittedName>
        <fullName evidence="3">PH domain-containing protein</fullName>
    </submittedName>
</protein>
<feature type="transmembrane region" description="Helical" evidence="1">
    <location>
        <begin position="227"/>
        <end position="248"/>
    </location>
</feature>
<keyword evidence="1" id="KW-0812">Transmembrane</keyword>
<evidence type="ECO:0000313" key="4">
    <source>
        <dbReference type="Proteomes" id="UP000501568"/>
    </source>
</evidence>
<keyword evidence="4" id="KW-1185">Reference proteome</keyword>
<accession>A0A6G6Y6R9</accession>
<dbReference type="InterPro" id="IPR014529">
    <property type="entry name" value="UCP026631"/>
</dbReference>
<evidence type="ECO:0000259" key="2">
    <source>
        <dbReference type="Pfam" id="PF03703"/>
    </source>
</evidence>
<dbReference type="AlphaFoldDB" id="A0A6G6Y6R9"/>
<dbReference type="KEGG" id="spzr:G5C33_13000"/>
<reference evidence="3 4" key="1">
    <citation type="submission" date="2020-02" db="EMBL/GenBank/DDBJ databases">
        <authorList>
            <person name="Zheng R.K."/>
            <person name="Sun C.M."/>
        </authorList>
    </citation>
    <scope>NUCLEOTIDE SEQUENCE [LARGE SCALE GENOMIC DNA]</scope>
    <source>
        <strain evidence="4">zrk23</strain>
    </source>
</reference>
<keyword evidence="1" id="KW-0472">Membrane</keyword>
<keyword evidence="1" id="KW-1133">Transmembrane helix</keyword>
<dbReference type="Proteomes" id="UP000501568">
    <property type="component" value="Chromosome"/>
</dbReference>
<evidence type="ECO:0000256" key="1">
    <source>
        <dbReference type="SAM" id="Phobius"/>
    </source>
</evidence>
<gene>
    <name evidence="3" type="ORF">G5C33_13000</name>
</gene>
<dbReference type="PIRSF" id="PIRSF026631">
    <property type="entry name" value="UCP026631"/>
    <property type="match status" value="1"/>
</dbReference>
<proteinExistence type="predicted"/>
<dbReference type="EMBL" id="CP049109">
    <property type="protein sequence ID" value="QIG80610.1"/>
    <property type="molecule type" value="Genomic_DNA"/>
</dbReference>
<dbReference type="Pfam" id="PF03703">
    <property type="entry name" value="bPH_2"/>
    <property type="match status" value="2"/>
</dbReference>
<evidence type="ECO:0000313" key="3">
    <source>
        <dbReference type="EMBL" id="QIG80610.1"/>
    </source>
</evidence>
<dbReference type="InterPro" id="IPR005182">
    <property type="entry name" value="YdbS-like_PH"/>
</dbReference>
<sequence>MVGDEAEGEVRRLHPITPFFSLITGARSNIPAAVAIVAALWSRGGLVVVAALGIGAALMLFLHWLGWLRTTYRLTDEELVIDSGLLSRHRRAIPLQRIQDIGIEQNLVQRMFNLARVRMETGGGGADEALLDMVSLDEARRLRVVVRGEAQPDSGAVAAPTEAERETLLYRLGFGQLLLSGLLSFSLFWVAAAFGLLQFLDDFTGYDVGDLFDWLELHRADFSTSQLLFLPLLLVLLGLLSGMIRTILRDFDFRLTLHKGRLRRVTGLLSRGESILSIPRIQMGLVRRIWLRGMLGYADLSVQTLGGSDDPGGRHRIAPFVRDPAIAELMAVAHLPNFESVGLRRVAAAHVPRAFLKQGLLPTALLIGLVIWLPPAWPVLAAIPFIVGAALLQRRYHGYALREDSLQVRRGVLTRRQWVLPYDRIQMVTLHRTLLQRLFGVATVLISTAGETGRDRPDIHDLPVAEAGDVARALIARI</sequence>
<feature type="transmembrane region" description="Helical" evidence="1">
    <location>
        <begin position="47"/>
        <end position="65"/>
    </location>
</feature>
<feature type="domain" description="YdbS-like PH" evidence="2">
    <location>
        <begin position="67"/>
        <end position="143"/>
    </location>
</feature>
<feature type="transmembrane region" description="Helical" evidence="1">
    <location>
        <begin position="177"/>
        <end position="200"/>
    </location>
</feature>
<feature type="domain" description="YdbS-like PH" evidence="2">
    <location>
        <begin position="395"/>
        <end position="473"/>
    </location>
</feature>
<feature type="transmembrane region" description="Helical" evidence="1">
    <location>
        <begin position="19"/>
        <end position="41"/>
    </location>
</feature>
<dbReference type="PANTHER" id="PTHR34473:SF2">
    <property type="entry name" value="UPF0699 TRANSMEMBRANE PROTEIN YDBT"/>
    <property type="match status" value="1"/>
</dbReference>
<dbReference type="RefSeq" id="WP_165327617.1">
    <property type="nucleotide sequence ID" value="NZ_CP049109.1"/>
</dbReference>